<comment type="caution">
    <text evidence="1">The sequence shown here is derived from an EMBL/GenBank/DDBJ whole genome shotgun (WGS) entry which is preliminary data.</text>
</comment>
<proteinExistence type="predicted"/>
<dbReference type="EMBL" id="MWDB01000023">
    <property type="protein sequence ID" value="OQB41149.1"/>
    <property type="molecule type" value="Genomic_DNA"/>
</dbReference>
<accession>A0A1V5ZLQ9</accession>
<organism evidence="1">
    <name type="scientific">candidate division CPR1 bacterium ADurb.Bin160</name>
    <dbReference type="NCBI Taxonomy" id="1852826"/>
    <lineage>
        <taxon>Bacteria</taxon>
        <taxon>candidate division CPR1</taxon>
    </lineage>
</organism>
<dbReference type="Proteomes" id="UP000485621">
    <property type="component" value="Unassembled WGS sequence"/>
</dbReference>
<name>A0A1V5ZLQ9_9BACT</name>
<sequence length="300" mass="34401">MIIKKDFSLLKGIPNFLNASEIAVQTFEVENGNSTLISILKVYQKRVSNHFSSEKIYSVISNPKEKNLFRVLNVGRYPLPVTYNKPTDSIIINLISIGSDDISRIDPKNLYSAVVSGYCLRSFMKYNLNIKKDYAPPIINFLLSLYVKLFGKQYGLLGIFSKELLKLKFLISCYVLMSFFGFPNNKETHRLAMGLSEYNFHEEIKNEELARINFLDIKDFINSLNSFSVMPGINEYIFSMKIINFFGMNFIPAIEDISRFFSYMAASSISGNTIAPSFIMKYNTGEYNKLLDISKFAFKK</sequence>
<dbReference type="AlphaFoldDB" id="A0A1V5ZLQ9"/>
<protein>
    <submittedName>
        <fullName evidence="1">Uncharacterized protein</fullName>
    </submittedName>
</protein>
<gene>
    <name evidence="1" type="ORF">BWY04_01035</name>
</gene>
<evidence type="ECO:0000313" key="1">
    <source>
        <dbReference type="EMBL" id="OQB41149.1"/>
    </source>
</evidence>
<reference evidence="1" key="1">
    <citation type="submission" date="2017-02" db="EMBL/GenBank/DDBJ databases">
        <title>Delving into the versatile metabolic prowess of the omnipresent phylum Bacteroidetes.</title>
        <authorList>
            <person name="Nobu M.K."/>
            <person name="Mei R."/>
            <person name="Narihiro T."/>
            <person name="Kuroda K."/>
            <person name="Liu W.-T."/>
        </authorList>
    </citation>
    <scope>NUCLEOTIDE SEQUENCE</scope>
    <source>
        <strain evidence="1">ADurb.Bin160</strain>
    </source>
</reference>